<dbReference type="GO" id="GO:0046872">
    <property type="term" value="F:metal ion binding"/>
    <property type="evidence" value="ECO:0007669"/>
    <property type="project" value="UniProtKB-KW"/>
</dbReference>
<evidence type="ECO:0000313" key="7">
    <source>
        <dbReference type="Proteomes" id="UP000242792"/>
    </source>
</evidence>
<sequence length="1180" mass="130301">MHSTHSLFHKHSIALAAVAALTSTGALALDLAQSPPGKLNPYVAPNVIITIDDSGSMDYAIALRANGNAQYGSPRTGPGYTEPKPDGTWESTAKRINVLKYTVNKVFSNKTLLPNHGEGRSIRFAWQAMHNNGRSDGADTVDRTDFKKNSMRYLDEAHRKNFLDFIDKLYANSGTPTHKVMAQAHHYMSKSAESFNDKKYSPWAYKPGEQAEPFLGCRRSYHILMSDGGWQTNPTQNQKPGNVDGGASFTLPDGTPYYKVKPYADSYNDMVADWAFKSWATNLQPSLYNKDDKTKQISLTSEYRKAPPEENFGKDKDGKDAILKKYWNPRYDPANWPHLSTYTIGFSKAATTWRGASSIQRPPNTHIVPFSYDAGHNGSLPDFINGKIYWPQLHTYTESTKNPLDLWHSALNGRGRFYAVEKAEDLEKAFVDIIGAINAENESSVGSLAANGFSNYDKDVNTYSTFYDPKEMWKGYIKSSKLTKDNTYEDAWGGKTTADFLDALASHESRNILTWNDGTKKGSAFQWGNIGSSQQANLNKKSNESTDTQGRNRLLYIRGDRSNEASKNSTIGFRNRTSRQGDIINSNVWYVGTPVSNYSLPGYTKFVRENTVDKRPPMIYVGGNDGMLHGFAANDGTEKIAYVPRAVYPNLARLTWPSFDDNHRYFVDGSPMTGDIDIGTSTPNWRTMLLGTLGAGGKGYFVLDVTDPSSFKENNSKNIVVMDKSMHADEPINCQGKACLDIDEADIGHIFSTPTLDDTNPLRATQISLLNNGRWAAIMGNGYNSKNERPVLLIQYLDGDKKLLRIPATDTTLTACTAEEKAKNHENPCHNVTENGLSAPRLVDINGDGKPDFVYAGDLKGNIWKFEIGEKDASKWRVAFDGKPLYTALGGTPGSPDTRTIRQPITAAPSVKANDRSYIVGSGSSATTKMVGGMMIAFGTGENITTVDPENTNVQTIYSVLDNTRYVIKYDASTKTNYVVSHNGNSALSIPAPEPAGIGVSKLAKKQINSTEYKGESSSKDFVFWKMADTTKVDWSTQKGWYMDLPQTGERLLKNITPYDGSNILAIYSQVPAKGSRTKSDAESCEQTAVDEERQYLTLINIMDGERPSVQLLDQNGDGSYDLALDNYVSRAQVAKGGHIQVTGKNKVTDIGNGGTTNGGTLELARMPEQSMRPSWRQLQ</sequence>
<accession>A0A1V0BB55</accession>
<name>A0A1V0BB55_9BURK</name>
<proteinExistence type="predicted"/>
<dbReference type="KEGG" id="cke:B5M06_01780"/>
<dbReference type="EMBL" id="CP020121">
    <property type="protein sequence ID" value="AQZ97178.1"/>
    <property type="molecule type" value="Genomic_DNA"/>
</dbReference>
<evidence type="ECO:0000256" key="2">
    <source>
        <dbReference type="ARBA" id="ARBA00022837"/>
    </source>
</evidence>
<gene>
    <name evidence="6" type="ORF">B5M06_01780</name>
</gene>
<feature type="region of interest" description="Disordered" evidence="3">
    <location>
        <begin position="1148"/>
        <end position="1180"/>
    </location>
</feature>
<dbReference type="Proteomes" id="UP000242792">
    <property type="component" value="Chromosome"/>
</dbReference>
<dbReference type="InterPro" id="IPR008707">
    <property type="entry name" value="B-propeller_PilY1"/>
</dbReference>
<organism evidence="6 7">
    <name type="scientific">Comamonas kerstersii</name>
    <dbReference type="NCBI Taxonomy" id="225992"/>
    <lineage>
        <taxon>Bacteria</taxon>
        <taxon>Pseudomonadati</taxon>
        <taxon>Pseudomonadota</taxon>
        <taxon>Betaproteobacteria</taxon>
        <taxon>Burkholderiales</taxon>
        <taxon>Comamonadaceae</taxon>
        <taxon>Comamonas</taxon>
    </lineage>
</organism>
<feature type="signal peptide" evidence="4">
    <location>
        <begin position="1"/>
        <end position="28"/>
    </location>
</feature>
<feature type="domain" description="PilY1 beta-propeller" evidence="5">
    <location>
        <begin position="581"/>
        <end position="965"/>
    </location>
</feature>
<dbReference type="OrthoDB" id="7156875at2"/>
<keyword evidence="2" id="KW-0106">Calcium</keyword>
<feature type="region of interest" description="Disordered" evidence="3">
    <location>
        <begin position="68"/>
        <end position="88"/>
    </location>
</feature>
<dbReference type="GeneID" id="83038042"/>
<dbReference type="RefSeq" id="WP_080025142.1">
    <property type="nucleotide sequence ID" value="NZ_CP020121.1"/>
</dbReference>
<evidence type="ECO:0000313" key="6">
    <source>
        <dbReference type="EMBL" id="AQZ97178.1"/>
    </source>
</evidence>
<evidence type="ECO:0000256" key="1">
    <source>
        <dbReference type="ARBA" id="ARBA00022723"/>
    </source>
</evidence>
<reference evidence="6 7" key="1">
    <citation type="submission" date="2017-03" db="EMBL/GenBank/DDBJ databases">
        <title>Rapid Whole Genome Sequencing of Comamonas kerstersii Causing Continuous ambulatory Peritoneal Dialysis-Associated Peritonitis.</title>
        <authorList>
            <person name="Zheng B."/>
        </authorList>
    </citation>
    <scope>NUCLEOTIDE SEQUENCE [LARGE SCALE GENOMIC DNA]</scope>
    <source>
        <strain evidence="6 7">8943</strain>
    </source>
</reference>
<keyword evidence="4" id="KW-0732">Signal</keyword>
<feature type="chain" id="PRO_5012708051" description="PilY1 beta-propeller domain-containing protein" evidence="4">
    <location>
        <begin position="29"/>
        <end position="1180"/>
    </location>
</feature>
<protein>
    <recommendedName>
        <fullName evidence="5">PilY1 beta-propeller domain-containing protein</fullName>
    </recommendedName>
</protein>
<evidence type="ECO:0000256" key="4">
    <source>
        <dbReference type="SAM" id="SignalP"/>
    </source>
</evidence>
<keyword evidence="1" id="KW-0479">Metal-binding</keyword>
<dbReference type="Pfam" id="PF05567">
    <property type="entry name" value="T4P_PilY1"/>
    <property type="match status" value="1"/>
</dbReference>
<dbReference type="AlphaFoldDB" id="A0A1V0BB55"/>
<evidence type="ECO:0000259" key="5">
    <source>
        <dbReference type="Pfam" id="PF05567"/>
    </source>
</evidence>
<evidence type="ECO:0000256" key="3">
    <source>
        <dbReference type="SAM" id="MobiDB-lite"/>
    </source>
</evidence>